<sequence>IYKDWWKSLEIIKKTNIEDYVCVLCNDLLDIIETFKVSREGLEIRNKYTATGKNDIRKSNHVLKKEEMTIKKNIDENNTSDIPDILDTSEEIDDSDYQSSNTIYNDSRDISLSLISIIEEYYKKDSISKF</sequence>
<evidence type="ECO:0000313" key="2">
    <source>
        <dbReference type="Proteomes" id="UP001153678"/>
    </source>
</evidence>
<proteinExistence type="predicted"/>
<protein>
    <submittedName>
        <fullName evidence="1">12146_t:CDS:1</fullName>
    </submittedName>
</protein>
<feature type="non-terminal residue" evidence="1">
    <location>
        <position position="130"/>
    </location>
</feature>
<organism evidence="1 2">
    <name type="scientific">Funneliformis geosporum</name>
    <dbReference type="NCBI Taxonomy" id="1117311"/>
    <lineage>
        <taxon>Eukaryota</taxon>
        <taxon>Fungi</taxon>
        <taxon>Fungi incertae sedis</taxon>
        <taxon>Mucoromycota</taxon>
        <taxon>Glomeromycotina</taxon>
        <taxon>Glomeromycetes</taxon>
        <taxon>Glomerales</taxon>
        <taxon>Glomeraceae</taxon>
        <taxon>Funneliformis</taxon>
    </lineage>
</organism>
<dbReference type="Proteomes" id="UP001153678">
    <property type="component" value="Unassembled WGS sequence"/>
</dbReference>
<dbReference type="AlphaFoldDB" id="A0A9W4T5M4"/>
<accession>A0A9W4T5M4</accession>
<keyword evidence="2" id="KW-1185">Reference proteome</keyword>
<reference evidence="1" key="1">
    <citation type="submission" date="2022-08" db="EMBL/GenBank/DDBJ databases">
        <authorList>
            <person name="Kallberg Y."/>
            <person name="Tangrot J."/>
            <person name="Rosling A."/>
        </authorList>
    </citation>
    <scope>NUCLEOTIDE SEQUENCE</scope>
    <source>
        <strain evidence="1">Wild A</strain>
    </source>
</reference>
<gene>
    <name evidence="1" type="ORF">FWILDA_LOCUS16283</name>
</gene>
<name>A0A9W4T5M4_9GLOM</name>
<dbReference type="EMBL" id="CAMKVN010010105">
    <property type="protein sequence ID" value="CAI2193851.1"/>
    <property type="molecule type" value="Genomic_DNA"/>
</dbReference>
<comment type="caution">
    <text evidence="1">The sequence shown here is derived from an EMBL/GenBank/DDBJ whole genome shotgun (WGS) entry which is preliminary data.</text>
</comment>
<feature type="non-terminal residue" evidence="1">
    <location>
        <position position="1"/>
    </location>
</feature>
<evidence type="ECO:0000313" key="1">
    <source>
        <dbReference type="EMBL" id="CAI2193851.1"/>
    </source>
</evidence>